<reference evidence="2" key="1">
    <citation type="submission" date="2023-01" db="EMBL/GenBank/DDBJ databases">
        <title>Human gut microbiome strain richness.</title>
        <authorList>
            <person name="Chen-Liaw A."/>
        </authorList>
    </citation>
    <scope>NUCLEOTIDE SEQUENCE</scope>
    <source>
        <strain evidence="2">D55st1_G4_D55t1_190419</strain>
    </source>
</reference>
<dbReference type="InterPro" id="IPR036086">
    <property type="entry name" value="ParB/Sulfiredoxin_sf"/>
</dbReference>
<accession>A0AAW6FSN9</accession>
<evidence type="ECO:0000313" key="3">
    <source>
        <dbReference type="Proteomes" id="UP001220658"/>
    </source>
</evidence>
<sequence>MEIKTLNLTEIRTNPLNIYEEQTIKELADSILQWGQLENATVYEDEQADGKRYTLVGGHRRFLAISYLAERNLYQPVIHVNVIEKPIENIEEKMMIVADNHQRIKDKSTKIREIQYANDYWNYLVSINQKPQLEEGQRKRDWIAKKTGYCARVVQDILTEIKRQNEPTQAGETSQRQQTSNKAKAIKQLNQAILNLIKLSDEELLLSDYQTVQNCIQTVREVITKIEGIDRV</sequence>
<dbReference type="SUPFAM" id="SSF110849">
    <property type="entry name" value="ParB/Sulfiredoxin"/>
    <property type="match status" value="1"/>
</dbReference>
<organism evidence="2 3">
    <name type="scientific">Faecalitalea cylindroides</name>
    <dbReference type="NCBI Taxonomy" id="39483"/>
    <lineage>
        <taxon>Bacteria</taxon>
        <taxon>Bacillati</taxon>
        <taxon>Bacillota</taxon>
        <taxon>Erysipelotrichia</taxon>
        <taxon>Erysipelotrichales</taxon>
        <taxon>Erysipelotrichaceae</taxon>
        <taxon>Faecalitalea</taxon>
    </lineage>
</organism>
<feature type="domain" description="ParB-like N-terminal" evidence="1">
    <location>
        <begin position="4"/>
        <end position="101"/>
    </location>
</feature>
<dbReference type="EMBL" id="JAQNCK010000015">
    <property type="protein sequence ID" value="MDC0828344.1"/>
    <property type="molecule type" value="Genomic_DNA"/>
</dbReference>
<evidence type="ECO:0000313" key="2">
    <source>
        <dbReference type="EMBL" id="MDC0828344.1"/>
    </source>
</evidence>
<gene>
    <name evidence="2" type="ORF">POG00_06405</name>
</gene>
<name>A0AAW6FSN9_9FIRM</name>
<proteinExistence type="predicted"/>
<dbReference type="Gene3D" id="3.90.1530.30">
    <property type="match status" value="1"/>
</dbReference>
<dbReference type="SMART" id="SM00470">
    <property type="entry name" value="ParB"/>
    <property type="match status" value="1"/>
</dbReference>
<comment type="caution">
    <text evidence="2">The sequence shown here is derived from an EMBL/GenBank/DDBJ whole genome shotgun (WGS) entry which is preliminary data.</text>
</comment>
<dbReference type="Pfam" id="PF02195">
    <property type="entry name" value="ParB_N"/>
    <property type="match status" value="1"/>
</dbReference>
<evidence type="ECO:0000259" key="1">
    <source>
        <dbReference type="SMART" id="SM00470"/>
    </source>
</evidence>
<protein>
    <submittedName>
        <fullName evidence="2">ParB N-terminal domain-containing protein</fullName>
    </submittedName>
</protein>
<dbReference type="Proteomes" id="UP001220658">
    <property type="component" value="Unassembled WGS sequence"/>
</dbReference>
<dbReference type="RefSeq" id="WP_195191411.1">
    <property type="nucleotide sequence ID" value="NZ_JADMUL010000019.1"/>
</dbReference>
<dbReference type="AlphaFoldDB" id="A0AAW6FSN9"/>
<dbReference type="InterPro" id="IPR003115">
    <property type="entry name" value="ParB_N"/>
</dbReference>